<proteinExistence type="predicted"/>
<protein>
    <submittedName>
        <fullName evidence="1">Uncharacterized protein</fullName>
    </submittedName>
</protein>
<accession>M6UNN7</accession>
<dbReference type="Proteomes" id="UP000012160">
    <property type="component" value="Unassembled WGS sequence"/>
</dbReference>
<name>M6UNN7_9LEPT</name>
<reference evidence="1 2" key="1">
    <citation type="submission" date="2013-01" db="EMBL/GenBank/DDBJ databases">
        <authorList>
            <person name="Harkins D.M."/>
            <person name="Durkin A.S."/>
            <person name="Brinkac L.M."/>
            <person name="Haft D.H."/>
            <person name="Selengut J.D."/>
            <person name="Sanka R."/>
            <person name="DePew J."/>
            <person name="Purushe J."/>
            <person name="Matthias M.A."/>
            <person name="Vinetz J.M."/>
            <person name="Sutton G.G."/>
            <person name="Nierman W.C."/>
            <person name="Fouts D.E."/>
        </authorList>
    </citation>
    <scope>NUCLEOTIDE SEQUENCE [LARGE SCALE GENOMIC DNA]</scope>
    <source>
        <strain evidence="1 2">ZUN179</strain>
    </source>
</reference>
<sequence length="47" mass="5629">MTKENSTASYFTVSFQIKTFWLNIPEWKSIFLYLIKLTNFLVFICNS</sequence>
<comment type="caution">
    <text evidence="1">The sequence shown here is derived from an EMBL/GenBank/DDBJ whole genome shotgun (WGS) entry which is preliminary data.</text>
</comment>
<evidence type="ECO:0000313" key="1">
    <source>
        <dbReference type="EMBL" id="EMO46747.1"/>
    </source>
</evidence>
<dbReference type="AlphaFoldDB" id="M6UNN7"/>
<dbReference type="EMBL" id="AHOQ02000016">
    <property type="protein sequence ID" value="EMO46747.1"/>
    <property type="molecule type" value="Genomic_DNA"/>
</dbReference>
<gene>
    <name evidence="1" type="ORF">LEP1GSC187_2034</name>
</gene>
<organism evidence="1 2">
    <name type="scientific">Leptospira santarosai str. ZUN179</name>
    <dbReference type="NCBI Taxonomy" id="1049985"/>
    <lineage>
        <taxon>Bacteria</taxon>
        <taxon>Pseudomonadati</taxon>
        <taxon>Spirochaetota</taxon>
        <taxon>Spirochaetia</taxon>
        <taxon>Leptospirales</taxon>
        <taxon>Leptospiraceae</taxon>
        <taxon>Leptospira</taxon>
    </lineage>
</organism>
<evidence type="ECO:0000313" key="2">
    <source>
        <dbReference type="Proteomes" id="UP000012160"/>
    </source>
</evidence>